<dbReference type="Proteomes" id="UP000094565">
    <property type="component" value="Chromosome 2"/>
</dbReference>
<accession>A0A1B2JE89</accession>
<evidence type="ECO:0000313" key="9">
    <source>
        <dbReference type="EMBL" id="ANZ76108.1"/>
    </source>
</evidence>
<dbReference type="CDD" id="cd06786">
    <property type="entry name" value="cpPDZ1_ScNma111-like"/>
    <property type="match status" value="1"/>
</dbReference>
<feature type="compositionally biased region" description="Basic and acidic residues" evidence="7">
    <location>
        <begin position="11"/>
        <end position="20"/>
    </location>
</feature>
<evidence type="ECO:0000256" key="5">
    <source>
        <dbReference type="ARBA" id="ARBA00022737"/>
    </source>
</evidence>
<evidence type="ECO:0000256" key="6">
    <source>
        <dbReference type="ARBA" id="ARBA00022825"/>
    </source>
</evidence>
<dbReference type="CDD" id="cd06719">
    <property type="entry name" value="PDZ2-4_Nma111p-like"/>
    <property type="match status" value="1"/>
</dbReference>
<evidence type="ECO:0000256" key="1">
    <source>
        <dbReference type="ARBA" id="ARBA00010541"/>
    </source>
</evidence>
<evidence type="ECO:0000313" key="10">
    <source>
        <dbReference type="Proteomes" id="UP000094565"/>
    </source>
</evidence>
<evidence type="ECO:0000256" key="3">
    <source>
        <dbReference type="ARBA" id="ARBA00021524"/>
    </source>
</evidence>
<dbReference type="InterPro" id="IPR043504">
    <property type="entry name" value="Peptidase_S1_PA_chymotrypsin"/>
</dbReference>
<feature type="region of interest" description="Disordered" evidence="7">
    <location>
        <begin position="1"/>
        <end position="20"/>
    </location>
</feature>
<dbReference type="SUPFAM" id="SSF50494">
    <property type="entry name" value="Trypsin-like serine proteases"/>
    <property type="match status" value="2"/>
</dbReference>
<dbReference type="Gene3D" id="2.40.10.120">
    <property type="match status" value="1"/>
</dbReference>
<dbReference type="OrthoDB" id="4217619at2759"/>
<dbReference type="InterPro" id="IPR001478">
    <property type="entry name" value="PDZ"/>
</dbReference>
<dbReference type="SUPFAM" id="SSF50156">
    <property type="entry name" value="PDZ domain-like"/>
    <property type="match status" value="3"/>
</dbReference>
<keyword evidence="10" id="KW-1185">Reference proteome</keyword>
<keyword evidence="6" id="KW-0645">Protease</keyword>
<protein>
    <recommendedName>
        <fullName evidence="2">Pro-apoptotic serine protease NMA111</fullName>
    </recommendedName>
    <alternativeName>
        <fullName evidence="3">Pro-apoptotic serine protease nma111</fullName>
    </alternativeName>
</protein>
<feature type="compositionally biased region" description="Basic residues" evidence="7">
    <location>
        <begin position="1"/>
        <end position="10"/>
    </location>
</feature>
<evidence type="ECO:0000256" key="2">
    <source>
        <dbReference type="ARBA" id="ARBA00020338"/>
    </source>
</evidence>
<name>A0A1B2JE89_PICPA</name>
<dbReference type="InterPro" id="IPR001940">
    <property type="entry name" value="Peptidase_S1C"/>
</dbReference>
<dbReference type="EMBL" id="CP014585">
    <property type="protein sequence ID" value="ANZ76108.1"/>
    <property type="molecule type" value="Genomic_DNA"/>
</dbReference>
<evidence type="ECO:0000256" key="7">
    <source>
        <dbReference type="SAM" id="MobiDB-lite"/>
    </source>
</evidence>
<dbReference type="InterPro" id="IPR036034">
    <property type="entry name" value="PDZ_sf"/>
</dbReference>
<dbReference type="Gene3D" id="2.30.42.10">
    <property type="match status" value="2"/>
</dbReference>
<dbReference type="AlphaFoldDB" id="A0A1B2JE89"/>
<sequence length="978" mass="108969">MTQHVSKKRRADGLSDSDKFNASDHEQEIEFNSIAYIANGSSNRSWQTTIEKVVQSVVSIHFCQVASFDTEEAVVSQATGFVVDSVNGYILTNRHVVGPGPFVGYAVFDNHEECDVKPIYRDPVHDFGVLQFEPKNIKYMKVSELTLRPDLAKVGCEIRVVGNDAGEKLSILSGFISRLDRNAPEYGSLTYNDFNTEYIQAAASATGGSSGSPVVDIDGYAVALQAGGSTESSTDFFFPVYRALRALRCIQNGKPITRGTIQVQWILRPFDECRRLGIRSDNEKTMRDKFPSIHGLLVAEVVLPEGPADGSLKEGDTLISINGELVSSFVKVDEVLDSSVGQTVELVVDRNGKDLHFTIPVNDLHAITPARYLEVCGASFNDLSYQMARLYAIPVRGVFANRASGSFTLDTRDRCGWIIDSIDHRDTPDLDTFIDVLKSIPDCSRVQISFRHISDLHTIEESVVYIDRHWYSEFRLATRNDDTGLWDFTSLQEKPLPPKPLKPLHAKFIDIPTEKPGCSKLGHSMVLVTAHFPLVMDGYKDNTSRGYGVIASAENGYVIISRKVVPHDLIEVFVTVAESIIVPAKVKFLHPLHNYAIVKYDPSLVEADVLTPNFSSSPLKRGDKVVFVGFNQNMRAVSDITKVSDIPVLNVPINPLSPRYRACNFEGIQVDSSVANPAPSGVLADEDGTIRALWLTYLGSVTDEGYDRVFGMGFDTSHINQIVSRCIANEGHLTDLRIIDSEFYALPVIQARLRGVPEEWIERVESRKDVERPQFFTVLRTSTPAIGMEASPLKVGDIVLSLNGHAVNKMADLDDMYTQTELQVEILRKKQIIKVTVPTVSTEKFNTSHLVYWSGALLQPPHQSVRQVMKNMPSSIYIMSRNQGSPATQYGLNSTQFVTHVNEQETPDLEAFINVVRGIPDNTYCKLRLVSFDNIPSALTLKTNYHYFPTSVIRKDEAEDKWIEIDFTKDGPVRLELN</sequence>
<dbReference type="GO" id="GO:0004252">
    <property type="term" value="F:serine-type endopeptidase activity"/>
    <property type="evidence" value="ECO:0007669"/>
    <property type="project" value="InterPro"/>
</dbReference>
<dbReference type="Gene3D" id="2.40.10.10">
    <property type="entry name" value="Trypsin-like serine proteases"/>
    <property type="match status" value="2"/>
</dbReference>
<dbReference type="Pfam" id="PF12812">
    <property type="entry name" value="PDZ_1"/>
    <property type="match status" value="2"/>
</dbReference>
<dbReference type="SMART" id="SM00228">
    <property type="entry name" value="PDZ"/>
    <property type="match status" value="2"/>
</dbReference>
<reference evidence="9 10" key="1">
    <citation type="submission" date="2016-02" db="EMBL/GenBank/DDBJ databases">
        <title>Comparative genomic and transcriptomic foundation for Pichia pastoris.</title>
        <authorList>
            <person name="Love K.R."/>
            <person name="Shah K.A."/>
            <person name="Whittaker C.A."/>
            <person name="Wu J."/>
            <person name="Bartlett M.C."/>
            <person name="Ma D."/>
            <person name="Leeson R.L."/>
            <person name="Priest M."/>
            <person name="Young S.K."/>
            <person name="Love J.C."/>
        </authorList>
    </citation>
    <scope>NUCLEOTIDE SEQUENCE [LARGE SCALE GENOMIC DNA]</scope>
    <source>
        <strain evidence="9 10">ATCC 28485</strain>
    </source>
</reference>
<feature type="domain" description="PDZ" evidence="8">
    <location>
        <begin position="274"/>
        <end position="352"/>
    </location>
</feature>
<dbReference type="GO" id="GO:0006508">
    <property type="term" value="P:proteolysis"/>
    <property type="evidence" value="ECO:0007669"/>
    <property type="project" value="InterPro"/>
</dbReference>
<keyword evidence="4" id="KW-0053">Apoptosis</keyword>
<feature type="domain" description="PDZ" evidence="8">
    <location>
        <begin position="852"/>
        <end position="933"/>
    </location>
</feature>
<organism evidence="9 10">
    <name type="scientific">Komagataella pastoris</name>
    <name type="common">Yeast</name>
    <name type="synonym">Pichia pastoris</name>
    <dbReference type="NCBI Taxonomy" id="4922"/>
    <lineage>
        <taxon>Eukaryota</taxon>
        <taxon>Fungi</taxon>
        <taxon>Dikarya</taxon>
        <taxon>Ascomycota</taxon>
        <taxon>Saccharomycotina</taxon>
        <taxon>Pichiomycetes</taxon>
        <taxon>Pichiales</taxon>
        <taxon>Pichiaceae</taxon>
        <taxon>Komagataella</taxon>
    </lineage>
</organism>
<proteinExistence type="inferred from homology"/>
<dbReference type="InterPro" id="IPR009003">
    <property type="entry name" value="Peptidase_S1_PA"/>
</dbReference>
<evidence type="ECO:0000256" key="4">
    <source>
        <dbReference type="ARBA" id="ARBA00022703"/>
    </source>
</evidence>
<evidence type="ECO:0000259" key="8">
    <source>
        <dbReference type="SMART" id="SM00228"/>
    </source>
</evidence>
<dbReference type="PRINTS" id="PR00834">
    <property type="entry name" value="PROTEASES2C"/>
</dbReference>
<keyword evidence="6" id="KW-0720">Serine protease</keyword>
<dbReference type="PANTHER" id="PTHR46366">
    <property type="entry name" value="PRO-APOPTOTIC SERINE PROTEASE NMA111"/>
    <property type="match status" value="1"/>
</dbReference>
<comment type="similarity">
    <text evidence="1">Belongs to the peptidase S1C family.</text>
</comment>
<keyword evidence="6" id="KW-0378">Hydrolase</keyword>
<dbReference type="GO" id="GO:0006915">
    <property type="term" value="P:apoptotic process"/>
    <property type="evidence" value="ECO:0007669"/>
    <property type="project" value="UniProtKB-KW"/>
</dbReference>
<dbReference type="Pfam" id="PF13365">
    <property type="entry name" value="Trypsin_2"/>
    <property type="match status" value="1"/>
</dbReference>
<dbReference type="InterPro" id="IPR025926">
    <property type="entry name" value="PDZ-like_dom"/>
</dbReference>
<dbReference type="PANTHER" id="PTHR46366:SF8">
    <property type="entry name" value="PRO-APOPTOTIC SERINE PROTEASE NMA111"/>
    <property type="match status" value="1"/>
</dbReference>
<dbReference type="Pfam" id="PF13180">
    <property type="entry name" value="PDZ_2"/>
    <property type="match status" value="1"/>
</dbReference>
<keyword evidence="5" id="KW-0677">Repeat</keyword>
<dbReference type="FunFam" id="2.40.10.120:FF:000013">
    <property type="entry name" value="Pro-apoptotic serine protease NMA111"/>
    <property type="match status" value="1"/>
</dbReference>
<gene>
    <name evidence="9" type="primary">NMA111</name>
    <name evidence="9" type="ORF">ATY40_BA7502264</name>
</gene>